<evidence type="ECO:0000313" key="3">
    <source>
        <dbReference type="Proteomes" id="UP000034739"/>
    </source>
</evidence>
<evidence type="ECO:0000313" key="2">
    <source>
        <dbReference type="EMBL" id="KKU87529.1"/>
    </source>
</evidence>
<dbReference type="NCBIfam" id="NF005560">
    <property type="entry name" value="PRK07233.1"/>
    <property type="match status" value="1"/>
</dbReference>
<accession>A0A0G1U0E8</accession>
<dbReference type="EMBL" id="LCOY01000025">
    <property type="protein sequence ID" value="KKU87529.1"/>
    <property type="molecule type" value="Genomic_DNA"/>
</dbReference>
<dbReference type="PANTHER" id="PTHR42923">
    <property type="entry name" value="PROTOPORPHYRINOGEN OXIDASE"/>
    <property type="match status" value="1"/>
</dbReference>
<dbReference type="Proteomes" id="UP000034739">
    <property type="component" value="Unassembled WGS sequence"/>
</dbReference>
<dbReference type="AlphaFoldDB" id="A0A0G1U0E8"/>
<protein>
    <recommendedName>
        <fullName evidence="1">Amine oxidase domain-containing protein</fullName>
    </recommendedName>
</protein>
<dbReference type="Gene3D" id="3.50.50.60">
    <property type="entry name" value="FAD/NAD(P)-binding domain"/>
    <property type="match status" value="1"/>
</dbReference>
<dbReference type="GO" id="GO:0016491">
    <property type="term" value="F:oxidoreductase activity"/>
    <property type="evidence" value="ECO:0007669"/>
    <property type="project" value="InterPro"/>
</dbReference>
<gene>
    <name evidence="2" type="ORF">UY16_C0025G0007</name>
</gene>
<proteinExistence type="predicted"/>
<evidence type="ECO:0000259" key="1">
    <source>
        <dbReference type="Pfam" id="PF01593"/>
    </source>
</evidence>
<feature type="domain" description="Amine oxidase" evidence="1">
    <location>
        <begin position="10"/>
        <end position="421"/>
    </location>
</feature>
<dbReference type="PRINTS" id="PR00419">
    <property type="entry name" value="ADXRDTASE"/>
</dbReference>
<comment type="caution">
    <text evidence="2">The sequence shown here is derived from an EMBL/GenBank/DDBJ whole genome shotgun (WGS) entry which is preliminary data.</text>
</comment>
<dbReference type="InterPro" id="IPR002937">
    <property type="entry name" value="Amino_oxidase"/>
</dbReference>
<dbReference type="Pfam" id="PF01593">
    <property type="entry name" value="Amino_oxidase"/>
    <property type="match status" value="1"/>
</dbReference>
<organism evidence="2 3">
    <name type="scientific">Candidatus Gottesmanbacteria bacterium GW2011_GWA2_47_9</name>
    <dbReference type="NCBI Taxonomy" id="1618445"/>
    <lineage>
        <taxon>Bacteria</taxon>
        <taxon>Candidatus Gottesmaniibacteriota</taxon>
    </lineage>
</organism>
<dbReference type="SUPFAM" id="SSF51905">
    <property type="entry name" value="FAD/NAD(P)-binding domain"/>
    <property type="match status" value="1"/>
</dbReference>
<name>A0A0G1U0E8_9BACT</name>
<dbReference type="InterPro" id="IPR050464">
    <property type="entry name" value="Zeta_carotene_desat/Oxidored"/>
</dbReference>
<dbReference type="InterPro" id="IPR036188">
    <property type="entry name" value="FAD/NAD-bd_sf"/>
</dbReference>
<reference evidence="2 3" key="1">
    <citation type="journal article" date="2015" name="Nature">
        <title>rRNA introns, odd ribosomes, and small enigmatic genomes across a large radiation of phyla.</title>
        <authorList>
            <person name="Brown C.T."/>
            <person name="Hug L.A."/>
            <person name="Thomas B.C."/>
            <person name="Sharon I."/>
            <person name="Castelle C.J."/>
            <person name="Singh A."/>
            <person name="Wilkins M.J."/>
            <person name="Williams K.H."/>
            <person name="Banfield J.F."/>
        </authorList>
    </citation>
    <scope>NUCLEOTIDE SEQUENCE [LARGE SCALE GENOMIC DNA]</scope>
</reference>
<dbReference type="PANTHER" id="PTHR42923:SF46">
    <property type="entry name" value="AMINE OXIDASE"/>
    <property type="match status" value="1"/>
</dbReference>
<sequence>MDIAIIGGGFTGLTAAYELGKAGHRVTVFEKEKGLGGLAHGFKRPEWDLPRAKSRGWHLEYAYHHLFANDWAILNLMKELGLQDKLLLTRPVTANFYQDKIIQLDSPIHLLRFPALSLVDKLRTAALLVFCKINPFWQPLESTTAKQLFKTIGGNAAWKTLWEPLMAGKFGDYADTIAASWLWARIKKRTPSLYYIKGGFQTVVAVLEQTIKQHGGKILANTAITKLDQLVKFGQFDRILLTVPTPIAAKLLSSSGLTVLPSPPIPHLHAQTLILETKEPILKDVYWLNITDRTFPFLAAVAHTNMIDTKHYGGHHLTYFGNYLPDGHPYLSMTKDQLLKVFLPYIKRLSPPLNSKLETLNSFLFIGPFAQPVHQLHYSKRAPKLQTLNSKLFLANLDSIYPWDRGTNYAVELGKRAAIAIHKSI</sequence>